<dbReference type="RefSeq" id="WP_040038963.1">
    <property type="nucleotide sequence ID" value="NZ_JWJG01000028.1"/>
</dbReference>
<protein>
    <submittedName>
        <fullName evidence="1">Uncharacterized protein</fullName>
    </submittedName>
</protein>
<dbReference type="OrthoDB" id="9182812at2"/>
<keyword evidence="2" id="KW-1185">Reference proteome</keyword>
<reference evidence="1 2" key="1">
    <citation type="submission" date="2014-12" db="EMBL/GenBank/DDBJ databases">
        <title>Denitrispirillum autotrophicum gen. nov., sp. nov., Denitrifying, Facultatively Autotrophic Bacteria Isolated from Rice Paddy Soil.</title>
        <authorList>
            <person name="Ishii S."/>
            <person name="Ashida N."/>
            <person name="Ohno H."/>
            <person name="Otsuka S."/>
            <person name="Yokota A."/>
            <person name="Senoo K."/>
        </authorList>
    </citation>
    <scope>NUCLEOTIDE SEQUENCE [LARGE SCALE GENOMIC DNA]</scope>
    <source>
        <strain evidence="1 2">TSA66</strain>
    </source>
</reference>
<gene>
    <name evidence="1" type="ORF">TSA66_03245</name>
</gene>
<evidence type="ECO:0000313" key="1">
    <source>
        <dbReference type="EMBL" id="KIF80051.1"/>
    </source>
</evidence>
<comment type="caution">
    <text evidence="1">The sequence shown here is derived from an EMBL/GenBank/DDBJ whole genome shotgun (WGS) entry which is preliminary data.</text>
</comment>
<accession>A0A0C2BPS1</accession>
<name>A0A0C2BPS1_9BURK</name>
<sequence length="67" mass="7608">MTATRPGWTPVSNPRIRVHVEQLTEQLGLAARDHFEERAGILEYESGMDRAAAEELALQQIRLAFCR</sequence>
<dbReference type="STRING" id="709839.TSA66_03245"/>
<dbReference type="EMBL" id="JWJG01000028">
    <property type="protein sequence ID" value="KIF80051.1"/>
    <property type="molecule type" value="Genomic_DNA"/>
</dbReference>
<organism evidence="1 2">
    <name type="scientific">Noviherbaspirillum autotrophicum</name>
    <dbReference type="NCBI Taxonomy" id="709839"/>
    <lineage>
        <taxon>Bacteria</taxon>
        <taxon>Pseudomonadati</taxon>
        <taxon>Pseudomonadota</taxon>
        <taxon>Betaproteobacteria</taxon>
        <taxon>Burkholderiales</taxon>
        <taxon>Oxalobacteraceae</taxon>
        <taxon>Noviherbaspirillum</taxon>
    </lineage>
</organism>
<evidence type="ECO:0000313" key="2">
    <source>
        <dbReference type="Proteomes" id="UP000031572"/>
    </source>
</evidence>
<dbReference type="Proteomes" id="UP000031572">
    <property type="component" value="Unassembled WGS sequence"/>
</dbReference>
<proteinExistence type="predicted"/>
<dbReference type="AlphaFoldDB" id="A0A0C2BPS1"/>